<dbReference type="GO" id="GO:0006542">
    <property type="term" value="P:glutamine biosynthetic process"/>
    <property type="evidence" value="ECO:0007669"/>
    <property type="project" value="InterPro"/>
</dbReference>
<dbReference type="InterPro" id="IPR014746">
    <property type="entry name" value="Gln_synth/guanido_kin_cat_dom"/>
</dbReference>
<keyword evidence="5" id="KW-0067">ATP-binding</keyword>
<organism evidence="12 13">
    <name type="scientific">Acidisphaera rubrifaciens HS-AP3</name>
    <dbReference type="NCBI Taxonomy" id="1231350"/>
    <lineage>
        <taxon>Bacteria</taxon>
        <taxon>Pseudomonadati</taxon>
        <taxon>Pseudomonadota</taxon>
        <taxon>Alphaproteobacteria</taxon>
        <taxon>Acetobacterales</taxon>
        <taxon>Acetobacteraceae</taxon>
        <taxon>Acidisphaera</taxon>
    </lineage>
</organism>
<name>A0A0D6P2D0_9PROT</name>
<protein>
    <submittedName>
        <fullName evidence="12">Transposase</fullName>
    </submittedName>
</protein>
<comment type="function">
    <text evidence="2">Catalyzes the ATP-dependent biosynthesis of glutamine from glutamate and ammonia.</text>
</comment>
<comment type="similarity">
    <text evidence="7 8">Belongs to the glutamine synthetase family.</text>
</comment>
<evidence type="ECO:0000259" key="10">
    <source>
        <dbReference type="PROSITE" id="PS51986"/>
    </source>
</evidence>
<dbReference type="SUPFAM" id="SSF55931">
    <property type="entry name" value="Glutamine synthetase/guanido kinase"/>
    <property type="match status" value="1"/>
</dbReference>
<evidence type="ECO:0000256" key="3">
    <source>
        <dbReference type="ARBA" id="ARBA00022598"/>
    </source>
</evidence>
<dbReference type="PROSITE" id="PS51986">
    <property type="entry name" value="GS_BETA_GRASP"/>
    <property type="match status" value="1"/>
</dbReference>
<comment type="cofactor">
    <cofactor evidence="1">
        <name>Mg(2+)</name>
        <dbReference type="ChEBI" id="CHEBI:18420"/>
    </cofactor>
</comment>
<dbReference type="Gene3D" id="3.30.590.10">
    <property type="entry name" value="Glutamine synthetase/guanido kinase, catalytic domain"/>
    <property type="match status" value="1"/>
</dbReference>
<dbReference type="Proteomes" id="UP000032680">
    <property type="component" value="Unassembled WGS sequence"/>
</dbReference>
<evidence type="ECO:0000256" key="8">
    <source>
        <dbReference type="RuleBase" id="RU000384"/>
    </source>
</evidence>
<dbReference type="SMART" id="SM01230">
    <property type="entry name" value="Gln-synt_C"/>
    <property type="match status" value="1"/>
</dbReference>
<gene>
    <name evidence="12" type="ORF">Asru_0023_05</name>
</gene>
<dbReference type="RefSeq" id="WP_048859665.1">
    <property type="nucleotide sequence ID" value="NZ_BANB01000023.1"/>
</dbReference>
<evidence type="ECO:0000256" key="4">
    <source>
        <dbReference type="ARBA" id="ARBA00022741"/>
    </source>
</evidence>
<dbReference type="Gene3D" id="3.10.20.70">
    <property type="entry name" value="Glutamine synthetase, N-terminal domain"/>
    <property type="match status" value="1"/>
</dbReference>
<dbReference type="OrthoDB" id="9807095at2"/>
<dbReference type="PANTHER" id="PTHR43785:SF12">
    <property type="entry name" value="TYPE-1 GLUTAMINE SYNTHETASE 2"/>
    <property type="match status" value="1"/>
</dbReference>
<dbReference type="InterPro" id="IPR036651">
    <property type="entry name" value="Gln_synt_N_sf"/>
</dbReference>
<evidence type="ECO:0000256" key="2">
    <source>
        <dbReference type="ARBA" id="ARBA00003117"/>
    </source>
</evidence>
<dbReference type="EMBL" id="BANB01000023">
    <property type="protein sequence ID" value="GAN75915.1"/>
    <property type="molecule type" value="Genomic_DNA"/>
</dbReference>
<dbReference type="Pfam" id="PF00120">
    <property type="entry name" value="Gln-synt_C"/>
    <property type="match status" value="1"/>
</dbReference>
<keyword evidence="13" id="KW-1185">Reference proteome</keyword>
<reference evidence="12 13" key="1">
    <citation type="submission" date="2012-11" db="EMBL/GenBank/DDBJ databases">
        <title>Whole genome sequence of Acidisphaera rubrifaciens HS-AP3.</title>
        <authorList>
            <person name="Azuma Y."/>
            <person name="Higashiura N."/>
            <person name="Hirakawa H."/>
            <person name="Matsushita K."/>
        </authorList>
    </citation>
    <scope>NUCLEOTIDE SEQUENCE [LARGE SCALE GENOMIC DNA]</scope>
    <source>
        <strain evidence="12 13">HS-AP3</strain>
    </source>
</reference>
<dbReference type="SUPFAM" id="SSF54368">
    <property type="entry name" value="Glutamine synthetase, N-terminal domain"/>
    <property type="match status" value="1"/>
</dbReference>
<dbReference type="InterPro" id="IPR008146">
    <property type="entry name" value="Gln_synth_cat_dom"/>
</dbReference>
<comment type="caution">
    <text evidence="12">The sequence shown here is derived from an EMBL/GenBank/DDBJ whole genome shotgun (WGS) entry which is preliminary data.</text>
</comment>
<keyword evidence="6" id="KW-0535">Nitrogen fixation</keyword>
<feature type="domain" description="GS beta-grasp" evidence="10">
    <location>
        <begin position="29"/>
        <end position="130"/>
    </location>
</feature>
<sequence length="473" mass="50536">MDSFAARHGAWTAEQHDAAAEVAARIAEDGIGVVRFAFVDAHGVLRGKTLVAEEAVRLLDQGATATTTMVLKDLSGKTAFPVFAAGGGFPLPEMRGAADMVMLPDPSTFRVLPWAPHSGWVLCDLYLPDGRPMPLSSRGVLRAQTARLAARGLTYVAGIEIECHILAQPEGASADGRPATPHLLNPGFQYLTELRYDALDPLLERLRAALQALGLPLRTLEVEFGPSQIELTFAPATGLLPADQMILIRSAVKQTCRRHGAVATFMSRPRLPNVVSSGWHLHQSLRDASGVNVFAGTADGAGLSATGMAYLGGLLAHARAACAFTTPTINGYKRYRPLSNAPTRASWGRDNRGVMVRVLGRAGDAATRLENRAGEPAANPYLAMAAQIACGLDGIEAGRDPGPPSEAPYDDDDAPPLPRSLMEAIAALRDDACLNAAFGPAFIDYFARLKGAEIERFMAEVTEWEQAEYFDLL</sequence>
<evidence type="ECO:0000313" key="13">
    <source>
        <dbReference type="Proteomes" id="UP000032680"/>
    </source>
</evidence>
<keyword evidence="4" id="KW-0547">Nucleotide-binding</keyword>
<evidence type="ECO:0000256" key="5">
    <source>
        <dbReference type="ARBA" id="ARBA00022840"/>
    </source>
</evidence>
<dbReference type="AlphaFoldDB" id="A0A0D6P2D0"/>
<dbReference type="GO" id="GO:0005524">
    <property type="term" value="F:ATP binding"/>
    <property type="evidence" value="ECO:0007669"/>
    <property type="project" value="UniProtKB-KW"/>
</dbReference>
<evidence type="ECO:0000256" key="6">
    <source>
        <dbReference type="ARBA" id="ARBA00023231"/>
    </source>
</evidence>
<keyword evidence="3" id="KW-0436">Ligase</keyword>
<evidence type="ECO:0000313" key="12">
    <source>
        <dbReference type="EMBL" id="GAN75915.1"/>
    </source>
</evidence>
<dbReference type="GO" id="GO:0004356">
    <property type="term" value="F:glutamine synthetase activity"/>
    <property type="evidence" value="ECO:0007669"/>
    <property type="project" value="InterPro"/>
</dbReference>
<proteinExistence type="inferred from homology"/>
<feature type="domain" description="GS catalytic" evidence="11">
    <location>
        <begin position="137"/>
        <end position="473"/>
    </location>
</feature>
<dbReference type="PROSITE" id="PS51987">
    <property type="entry name" value="GS_CATALYTIC"/>
    <property type="match status" value="1"/>
</dbReference>
<feature type="region of interest" description="Disordered" evidence="9">
    <location>
        <begin position="395"/>
        <end position="415"/>
    </location>
</feature>
<evidence type="ECO:0000256" key="1">
    <source>
        <dbReference type="ARBA" id="ARBA00001946"/>
    </source>
</evidence>
<accession>A0A0D6P2D0</accession>
<evidence type="ECO:0000256" key="7">
    <source>
        <dbReference type="PROSITE-ProRule" id="PRU01330"/>
    </source>
</evidence>
<evidence type="ECO:0000256" key="9">
    <source>
        <dbReference type="SAM" id="MobiDB-lite"/>
    </source>
</evidence>
<dbReference type="InterPro" id="IPR008147">
    <property type="entry name" value="Gln_synt_N"/>
</dbReference>
<dbReference type="PANTHER" id="PTHR43785">
    <property type="entry name" value="GAMMA-GLUTAMYLPUTRESCINE SYNTHETASE"/>
    <property type="match status" value="1"/>
</dbReference>
<evidence type="ECO:0000259" key="11">
    <source>
        <dbReference type="PROSITE" id="PS51987"/>
    </source>
</evidence>